<evidence type="ECO:0000313" key="1">
    <source>
        <dbReference type="EMBL" id="DAD81698.1"/>
    </source>
</evidence>
<protein>
    <submittedName>
        <fullName evidence="1">Chromosomal replication initiator protein</fullName>
    </submittedName>
</protein>
<dbReference type="EMBL" id="BK014906">
    <property type="protein sequence ID" value="DAD81698.1"/>
    <property type="molecule type" value="Genomic_DNA"/>
</dbReference>
<name>A0A8S5MHH3_9CAUD</name>
<sequence>MKTGDLYQIMMSTVCRHTGVGELELIDSKKEECVDARYLLVYFLSQFLTDEEISRQTKIPRQSVNRIRNHFDVKINKWSVKNCLHEISSELAHNPLVSSIIAH</sequence>
<reference evidence="1" key="1">
    <citation type="journal article" date="2021" name="Proc. Natl. Acad. Sci. U.S.A.">
        <title>A Catalog of Tens of Thousands of Viruses from Human Metagenomes Reveals Hidden Associations with Chronic Diseases.</title>
        <authorList>
            <person name="Tisza M.J."/>
            <person name="Buck C.B."/>
        </authorList>
    </citation>
    <scope>NUCLEOTIDE SEQUENCE</scope>
    <source>
        <strain evidence="1">Ct9Ns12</strain>
    </source>
</reference>
<accession>A0A8S5MHH3</accession>
<organism evidence="1">
    <name type="scientific">Myoviridae sp. ct9Ns12</name>
    <dbReference type="NCBI Taxonomy" id="2826626"/>
    <lineage>
        <taxon>Viruses</taxon>
        <taxon>Duplodnaviria</taxon>
        <taxon>Heunggongvirae</taxon>
        <taxon>Uroviricota</taxon>
        <taxon>Caudoviricetes</taxon>
    </lineage>
</organism>
<proteinExistence type="predicted"/>